<evidence type="ECO:0000259" key="2">
    <source>
        <dbReference type="SMART" id="SM00635"/>
    </source>
</evidence>
<reference evidence="4" key="3">
    <citation type="journal article" date="2022" name="Int. J. Syst. Evol. Microbiol.">
        <title>Caproicibacterium lactatifermentans sp. nov., isolated from pit clay used for the production of Chinese strong aroma-type liquor.</title>
        <authorList>
            <person name="Wang H."/>
            <person name="Gu Y."/>
            <person name="Zhao D."/>
            <person name="Qiao Z."/>
            <person name="Zheng J."/>
            <person name="Gao J."/>
            <person name="Ren C."/>
            <person name="Xu Y."/>
        </authorList>
    </citation>
    <scope>NUCLEOTIDE SEQUENCE</scope>
    <source>
        <strain evidence="4">JNU-WLY1368</strain>
    </source>
</reference>
<dbReference type="Proteomes" id="UP000509623">
    <property type="component" value="Chromosome"/>
</dbReference>
<feature type="chain" id="PRO_5044663959" description="BIG2 domain-containing protein" evidence="1">
    <location>
        <begin position="29"/>
        <end position="425"/>
    </location>
</feature>
<keyword evidence="6" id="KW-1185">Reference proteome</keyword>
<accession>A0A859DNN9</accession>
<dbReference type="Pfam" id="PF02368">
    <property type="entry name" value="Big_2"/>
    <property type="match status" value="1"/>
</dbReference>
<gene>
    <name evidence="3" type="ORF">GJQ69_01930</name>
    <name evidence="4" type="ORF">GKP14_02430</name>
</gene>
<feature type="signal peptide" evidence="1">
    <location>
        <begin position="1"/>
        <end position="28"/>
    </location>
</feature>
<dbReference type="InterPro" id="IPR003343">
    <property type="entry name" value="Big_2"/>
</dbReference>
<dbReference type="InterPro" id="IPR035940">
    <property type="entry name" value="CAP_sf"/>
</dbReference>
<reference evidence="4" key="2">
    <citation type="journal article" date="2021" name="Appl. Environ. Microbiol.">
        <title>Adaptability of a Caproate-Producing Bacterium Contributes to Its Dominance in an Anaerobic Fermentation System.</title>
        <authorList>
            <person name="Wang H."/>
            <person name="Gu Y."/>
            <person name="Zhou W."/>
            <person name="Zhao D."/>
            <person name="Qiao Z."/>
            <person name="Zheng J."/>
            <person name="Gao J."/>
            <person name="Chen X."/>
            <person name="Ren C."/>
            <person name="Xu Y."/>
        </authorList>
    </citation>
    <scope>NUCLEOTIDE SEQUENCE</scope>
    <source>
        <strain evidence="4">JNU-WLY1368</strain>
    </source>
</reference>
<dbReference type="Pfam" id="PF07523">
    <property type="entry name" value="Big_3"/>
    <property type="match status" value="1"/>
</dbReference>
<dbReference type="PANTHER" id="PTHR31157:SF1">
    <property type="entry name" value="SCP DOMAIN-CONTAINING PROTEIN"/>
    <property type="match status" value="1"/>
</dbReference>
<dbReference type="InterPro" id="IPR008964">
    <property type="entry name" value="Invasin/intimin_cell_adhesion"/>
</dbReference>
<dbReference type="Proteomes" id="UP000501316">
    <property type="component" value="Chromosome"/>
</dbReference>
<evidence type="ECO:0000313" key="6">
    <source>
        <dbReference type="Proteomes" id="UP000509623"/>
    </source>
</evidence>
<evidence type="ECO:0000256" key="1">
    <source>
        <dbReference type="SAM" id="SignalP"/>
    </source>
</evidence>
<dbReference type="SMART" id="SM00635">
    <property type="entry name" value="BID_2"/>
    <property type="match status" value="1"/>
</dbReference>
<dbReference type="RefSeq" id="WP_086036485.1">
    <property type="nucleotide sequence ID" value="NZ_CP046051.1"/>
</dbReference>
<dbReference type="CDD" id="cd05379">
    <property type="entry name" value="CAP_bacterial"/>
    <property type="match status" value="1"/>
</dbReference>
<sequence length="425" mass="45798">MNAKKWKRLVAVVLSAGILCTVTLPTFAADSINATKGNATSSSCIKLPQGFTTDTWKELQLINRVRHNEGQEDPLSAYTKLNAAAQTRAQESDTQFSHVRPNGTSCFTIFKQYGISAYSVGENLAQRFTDAGSVVQAWMESTGHRANILNANYAFIGMGEYTKNSVTSWSQLFTTASSRPTGLSVENPPKEILAGRRLFDIGTVLRLQYGSTTTYLPLDDCMCSGLNTRRTGTQNITVNVRGVTTTFSINVISPNGISLTEDSVYLQPGATTTLKATKNSNGSQVTEAIAWTSSNPSAVTVENGVVHSVGNGSAEITAKTATGSDTCTVSTISVKSDTTMDFSIRKNSTYTYRFEVIAPRGTQPNITTGNGSVLRTEGCMKRVENGHDVYYVKVRAIGKVGEETGVYTTLPGQQAVRHCKIRIAA</sequence>
<dbReference type="Gene3D" id="2.60.40.3630">
    <property type="match status" value="1"/>
</dbReference>
<dbReference type="Gene3D" id="3.40.33.10">
    <property type="entry name" value="CAP"/>
    <property type="match status" value="1"/>
</dbReference>
<dbReference type="EMBL" id="CP046051">
    <property type="protein sequence ID" value="QKN23360.1"/>
    <property type="molecule type" value="Genomic_DNA"/>
</dbReference>
<dbReference type="Gene3D" id="2.60.40.1080">
    <property type="match status" value="1"/>
</dbReference>
<organism evidence="3 5">
    <name type="scientific">Caproicibacterium lactatifermentans</name>
    <dbReference type="NCBI Taxonomy" id="2666138"/>
    <lineage>
        <taxon>Bacteria</taxon>
        <taxon>Bacillati</taxon>
        <taxon>Bacillota</taxon>
        <taxon>Clostridia</taxon>
        <taxon>Eubacteriales</taxon>
        <taxon>Oscillospiraceae</taxon>
        <taxon>Caproicibacterium</taxon>
    </lineage>
</organism>
<dbReference type="AlphaFoldDB" id="A0A859DNN9"/>
<name>A0A859DNN9_9FIRM</name>
<dbReference type="EMBL" id="CP046161">
    <property type="protein sequence ID" value="QKO29962.1"/>
    <property type="molecule type" value="Genomic_DNA"/>
</dbReference>
<dbReference type="InterPro" id="IPR022038">
    <property type="entry name" value="Ig-like_bact"/>
</dbReference>
<protein>
    <recommendedName>
        <fullName evidence="2">BIG2 domain-containing protein</fullName>
    </recommendedName>
</protein>
<dbReference type="SUPFAM" id="SSF55797">
    <property type="entry name" value="PR-1-like"/>
    <property type="match status" value="1"/>
</dbReference>
<feature type="domain" description="BIG2" evidence="2">
    <location>
        <begin position="253"/>
        <end position="330"/>
    </location>
</feature>
<proteinExistence type="predicted"/>
<dbReference type="InterPro" id="IPR014044">
    <property type="entry name" value="CAP_dom"/>
</dbReference>
<dbReference type="PANTHER" id="PTHR31157">
    <property type="entry name" value="SCP DOMAIN-CONTAINING PROTEIN"/>
    <property type="match status" value="1"/>
</dbReference>
<evidence type="ECO:0000313" key="3">
    <source>
        <dbReference type="EMBL" id="QKN23360.1"/>
    </source>
</evidence>
<keyword evidence="1" id="KW-0732">Signal</keyword>
<reference evidence="5 6" key="1">
    <citation type="submission" date="2019-11" db="EMBL/GenBank/DDBJ databases">
        <authorList>
            <person name="Ren C."/>
            <person name="Wang H."/>
            <person name="Xu Y."/>
        </authorList>
    </citation>
    <scope>NUCLEOTIDE SEQUENCE [LARGE SCALE GENOMIC DNA]</scope>
    <source>
        <strain evidence="6">JNU-WLY1368</strain>
        <strain evidence="3 5">LBM 19010</strain>
    </source>
</reference>
<dbReference type="KEGG" id="clf:GJQ69_01930"/>
<dbReference type="Pfam" id="PF00188">
    <property type="entry name" value="CAP"/>
    <property type="match status" value="1"/>
</dbReference>
<dbReference type="SUPFAM" id="SSF49373">
    <property type="entry name" value="Invasin/intimin cell-adhesion fragments"/>
    <property type="match status" value="1"/>
</dbReference>
<evidence type="ECO:0000313" key="4">
    <source>
        <dbReference type="EMBL" id="QKO29962.1"/>
    </source>
</evidence>
<evidence type="ECO:0000313" key="5">
    <source>
        <dbReference type="Proteomes" id="UP000501316"/>
    </source>
</evidence>